<dbReference type="InterPro" id="IPR002063">
    <property type="entry name" value="Haemerythrin"/>
</dbReference>
<dbReference type="InterPro" id="IPR012312">
    <property type="entry name" value="Hemerythrin-like"/>
</dbReference>
<feature type="binding site" evidence="4">
    <location>
        <position position="61"/>
    </location>
    <ligand>
        <name>Fe cation</name>
        <dbReference type="ChEBI" id="CHEBI:24875"/>
        <label>1</label>
    </ligand>
</feature>
<evidence type="ECO:0000259" key="5">
    <source>
        <dbReference type="Pfam" id="PF01814"/>
    </source>
</evidence>
<dbReference type="CDD" id="cd12107">
    <property type="entry name" value="Hemerythrin"/>
    <property type="match status" value="1"/>
</dbReference>
<dbReference type="PROSITE" id="PS00550">
    <property type="entry name" value="HEMERYTHRINS"/>
    <property type="match status" value="1"/>
</dbReference>
<evidence type="ECO:0000256" key="3">
    <source>
        <dbReference type="ARBA" id="ARBA00023004"/>
    </source>
</evidence>
<feature type="binding site" evidence="4">
    <location>
        <position position="114"/>
    </location>
    <ligand>
        <name>Fe cation</name>
        <dbReference type="ChEBI" id="CHEBI:24875"/>
        <label>1</label>
    </ligand>
</feature>
<feature type="binding site" evidence="4">
    <location>
        <position position="27"/>
    </location>
    <ligand>
        <name>Fe cation</name>
        <dbReference type="ChEBI" id="CHEBI:24875"/>
        <label>1</label>
    </ligand>
</feature>
<dbReference type="NCBIfam" id="TIGR00058">
    <property type="entry name" value="Hemerythrin"/>
    <property type="match status" value="1"/>
</dbReference>
<comment type="similarity">
    <text evidence="1">Belongs to the hemerythrin family.</text>
</comment>
<organism evidence="6 7">
    <name type="scientific">Ridgeia piscesae</name>
    <name type="common">Tubeworm</name>
    <dbReference type="NCBI Taxonomy" id="27915"/>
    <lineage>
        <taxon>Eukaryota</taxon>
        <taxon>Metazoa</taxon>
        <taxon>Spiralia</taxon>
        <taxon>Lophotrochozoa</taxon>
        <taxon>Annelida</taxon>
        <taxon>Polychaeta</taxon>
        <taxon>Sedentaria</taxon>
        <taxon>Canalipalpata</taxon>
        <taxon>Sabellida</taxon>
        <taxon>Siboglinidae</taxon>
        <taxon>Ridgeia</taxon>
    </lineage>
</organism>
<dbReference type="PANTHER" id="PTHR37164">
    <property type="entry name" value="BACTERIOHEMERYTHRIN"/>
    <property type="match status" value="1"/>
</dbReference>
<feature type="binding site" evidence="4">
    <location>
        <position position="61"/>
    </location>
    <ligand>
        <name>Fe cation</name>
        <dbReference type="ChEBI" id="CHEBI:24875"/>
        <label>2</label>
    </ligand>
</feature>
<evidence type="ECO:0000313" key="7">
    <source>
        <dbReference type="Proteomes" id="UP001209878"/>
    </source>
</evidence>
<dbReference type="InterPro" id="IPR012827">
    <property type="entry name" value="Hemerythrin_metal-bd"/>
</dbReference>
<keyword evidence="7" id="KW-1185">Reference proteome</keyword>
<accession>A0AAD9NM28</accession>
<gene>
    <name evidence="6" type="ORF">NP493_868g05011</name>
</gene>
<feature type="binding site" evidence="4">
    <location>
        <position position="109"/>
    </location>
    <ligand>
        <name>Fe cation</name>
        <dbReference type="ChEBI" id="CHEBI:24875"/>
        <label>2</label>
    </ligand>
</feature>
<dbReference type="Pfam" id="PF01814">
    <property type="entry name" value="Hemerythrin"/>
    <property type="match status" value="1"/>
</dbReference>
<dbReference type="SUPFAM" id="SSF47188">
    <property type="entry name" value="Hemerythrin-like"/>
    <property type="match status" value="1"/>
</dbReference>
<name>A0AAD9NM28_RIDPI</name>
<dbReference type="GO" id="GO:0005506">
    <property type="term" value="F:iron ion binding"/>
    <property type="evidence" value="ECO:0007669"/>
    <property type="project" value="InterPro"/>
</dbReference>
<protein>
    <recommendedName>
        <fullName evidence="5">Hemerythrin-like domain-containing protein</fullName>
    </recommendedName>
</protein>
<dbReference type="PIRSF" id="PIRSF002033">
    <property type="entry name" value="Hemerythrin"/>
    <property type="match status" value="1"/>
</dbReference>
<dbReference type="InterPro" id="IPR050669">
    <property type="entry name" value="Hemerythrin"/>
</dbReference>
<keyword evidence="2 4" id="KW-0479">Metal-binding</keyword>
<feature type="binding site" evidence="4">
    <location>
        <position position="114"/>
    </location>
    <ligand>
        <name>Fe cation</name>
        <dbReference type="ChEBI" id="CHEBI:24875"/>
        <label>2</label>
    </ligand>
</feature>
<dbReference type="AlphaFoldDB" id="A0AAD9NM28"/>
<dbReference type="PANTHER" id="PTHR37164:SF1">
    <property type="entry name" value="BACTERIOHEMERYTHRIN"/>
    <property type="match status" value="1"/>
</dbReference>
<dbReference type="PRINTS" id="PR00186">
    <property type="entry name" value="HEMERYTHRIN"/>
</dbReference>
<evidence type="ECO:0000256" key="2">
    <source>
        <dbReference type="ARBA" id="ARBA00022723"/>
    </source>
</evidence>
<dbReference type="Proteomes" id="UP001209878">
    <property type="component" value="Unassembled WGS sequence"/>
</dbReference>
<evidence type="ECO:0000256" key="4">
    <source>
        <dbReference type="PIRSR" id="PIRSR002033-1"/>
    </source>
</evidence>
<dbReference type="InterPro" id="IPR035938">
    <property type="entry name" value="Hemerythrin-like_sf"/>
</dbReference>
<evidence type="ECO:0000313" key="6">
    <source>
        <dbReference type="EMBL" id="KAK2173558.1"/>
    </source>
</evidence>
<feature type="binding site" evidence="4">
    <location>
        <position position="80"/>
    </location>
    <ligand>
        <name>Fe cation</name>
        <dbReference type="ChEBI" id="CHEBI:24875"/>
        <label>2</label>
    </ligand>
</feature>
<evidence type="ECO:0000256" key="1">
    <source>
        <dbReference type="ARBA" id="ARBA00010587"/>
    </source>
</evidence>
<comment type="caution">
    <text evidence="6">The sequence shown here is derived from an EMBL/GenBank/DDBJ whole genome shotgun (WGS) entry which is preliminary data.</text>
</comment>
<dbReference type="Gene3D" id="1.20.120.50">
    <property type="entry name" value="Hemerythrin-like"/>
    <property type="match status" value="1"/>
</dbReference>
<sequence length="121" mass="13683">MGDFAIPEPYVWDESFRVFYDNIDSEHKGLFKGIFDCAAAPADSAKLASLLQLVIDHFVDEEGMMKKTNFDGLPSHNKIHTEFVDKLKSLSCPLDDATIAFAKKWLVNHIKGVDFKYKGKL</sequence>
<reference evidence="6" key="1">
    <citation type="journal article" date="2023" name="Mol. Biol. Evol.">
        <title>Third-Generation Sequencing Reveals the Adaptive Role of the Epigenome in Three Deep-Sea Polychaetes.</title>
        <authorList>
            <person name="Perez M."/>
            <person name="Aroh O."/>
            <person name="Sun Y."/>
            <person name="Lan Y."/>
            <person name="Juniper S.K."/>
            <person name="Young C.R."/>
            <person name="Angers B."/>
            <person name="Qian P.Y."/>
        </authorList>
    </citation>
    <scope>NUCLEOTIDE SEQUENCE</scope>
    <source>
        <strain evidence="6">R07B-5</strain>
    </source>
</reference>
<keyword evidence="3 4" id="KW-0408">Iron</keyword>
<feature type="binding site" evidence="4">
    <location>
        <position position="57"/>
    </location>
    <ligand>
        <name>Fe cation</name>
        <dbReference type="ChEBI" id="CHEBI:24875"/>
        <label>1</label>
    </ligand>
</feature>
<proteinExistence type="inferred from homology"/>
<feature type="domain" description="Hemerythrin-like" evidence="5">
    <location>
        <begin position="19"/>
        <end position="120"/>
    </location>
</feature>
<feature type="binding site" evidence="4">
    <location>
        <position position="76"/>
    </location>
    <ligand>
        <name>Fe cation</name>
        <dbReference type="ChEBI" id="CHEBI:24875"/>
        <label>2</label>
    </ligand>
</feature>
<dbReference type="EMBL" id="JAODUO010000867">
    <property type="protein sequence ID" value="KAK2173558.1"/>
    <property type="molecule type" value="Genomic_DNA"/>
</dbReference>
<dbReference type="NCBIfam" id="TIGR02481">
    <property type="entry name" value="hemeryth_dom"/>
    <property type="match status" value="1"/>
</dbReference>
<dbReference type="InterPro" id="IPR016131">
    <property type="entry name" value="Haemerythrin_Fe_BS"/>
</dbReference>